<dbReference type="Pfam" id="PF07045">
    <property type="entry name" value="DUF1330"/>
    <property type="match status" value="1"/>
</dbReference>
<dbReference type="EMBL" id="JAVDVW010000001">
    <property type="protein sequence ID" value="MDR7098368.1"/>
    <property type="molecule type" value="Genomic_DNA"/>
</dbReference>
<feature type="domain" description="DUF1330" evidence="1">
    <location>
        <begin position="3"/>
        <end position="95"/>
    </location>
</feature>
<dbReference type="InterPro" id="IPR010753">
    <property type="entry name" value="DUF1330"/>
</dbReference>
<protein>
    <submittedName>
        <fullName evidence="2">Uncharacterized protein (DUF1330 family)</fullName>
    </submittedName>
</protein>
<dbReference type="Gene3D" id="3.30.70.100">
    <property type="match status" value="1"/>
</dbReference>
<evidence type="ECO:0000313" key="2">
    <source>
        <dbReference type="EMBL" id="MDR7098368.1"/>
    </source>
</evidence>
<accession>A0ABU1VML0</accession>
<comment type="caution">
    <text evidence="2">The sequence shown here is derived from an EMBL/GenBank/DDBJ whole genome shotgun (WGS) entry which is preliminary data.</text>
</comment>
<dbReference type="SUPFAM" id="SSF54909">
    <property type="entry name" value="Dimeric alpha+beta barrel"/>
    <property type="match status" value="1"/>
</dbReference>
<evidence type="ECO:0000313" key="3">
    <source>
        <dbReference type="Proteomes" id="UP001267878"/>
    </source>
</evidence>
<gene>
    <name evidence="2" type="ORF">J2X04_000715</name>
</gene>
<reference evidence="2 3" key="1">
    <citation type="submission" date="2023-07" db="EMBL/GenBank/DDBJ databases">
        <title>Sorghum-associated microbial communities from plants grown in Nebraska, USA.</title>
        <authorList>
            <person name="Schachtman D."/>
        </authorList>
    </citation>
    <scope>NUCLEOTIDE SEQUENCE [LARGE SCALE GENOMIC DNA]</scope>
    <source>
        <strain evidence="2 3">BE187</strain>
    </source>
</reference>
<keyword evidence="3" id="KW-1185">Reference proteome</keyword>
<name>A0ABU1VML0_9GAMM</name>
<organism evidence="2 3">
    <name type="scientific">Agrilutibacter niabensis</name>
    <dbReference type="NCBI Taxonomy" id="380628"/>
    <lineage>
        <taxon>Bacteria</taxon>
        <taxon>Pseudomonadati</taxon>
        <taxon>Pseudomonadota</taxon>
        <taxon>Gammaproteobacteria</taxon>
        <taxon>Lysobacterales</taxon>
        <taxon>Lysobacteraceae</taxon>
        <taxon>Agrilutibacter</taxon>
    </lineage>
</organism>
<dbReference type="Proteomes" id="UP001267878">
    <property type="component" value="Unassembled WGS sequence"/>
</dbReference>
<sequence>MNKGYWVIAWGVISDPVAVERYVAPATEAIVAHGGRVVVGGEPARTYEQGLASRIVVVEFDSLQAAISAYESEDYQATLHHLVGAATRDVRIVEAIG</sequence>
<proteinExistence type="predicted"/>
<dbReference type="InterPro" id="IPR011008">
    <property type="entry name" value="Dimeric_a/b-barrel"/>
</dbReference>
<dbReference type="RefSeq" id="WP_310052205.1">
    <property type="nucleotide sequence ID" value="NZ_JAVDVW010000001.1"/>
</dbReference>
<evidence type="ECO:0000259" key="1">
    <source>
        <dbReference type="Pfam" id="PF07045"/>
    </source>
</evidence>